<comment type="similarity">
    <text evidence="2">Belongs to the metallo-dependent hydrolases superfamily. Adenosine and AMP deaminases family.</text>
</comment>
<feature type="domain" description="Adenosine deaminase" evidence="8">
    <location>
        <begin position="42"/>
        <end position="139"/>
    </location>
</feature>
<organism evidence="9 10">
    <name type="scientific">Papilio machaon</name>
    <name type="common">Old World swallowtail butterfly</name>
    <dbReference type="NCBI Taxonomy" id="76193"/>
    <lineage>
        <taxon>Eukaryota</taxon>
        <taxon>Metazoa</taxon>
        <taxon>Ecdysozoa</taxon>
        <taxon>Arthropoda</taxon>
        <taxon>Hexapoda</taxon>
        <taxon>Insecta</taxon>
        <taxon>Pterygota</taxon>
        <taxon>Neoptera</taxon>
        <taxon>Endopterygota</taxon>
        <taxon>Lepidoptera</taxon>
        <taxon>Glossata</taxon>
        <taxon>Ditrysia</taxon>
        <taxon>Papilionoidea</taxon>
        <taxon>Papilionidae</taxon>
        <taxon>Papilioninae</taxon>
        <taxon>Papilio</taxon>
    </lineage>
</organism>
<dbReference type="InterPro" id="IPR006330">
    <property type="entry name" value="Ado/ade_deaminase"/>
</dbReference>
<dbReference type="EMBL" id="KQ460947">
    <property type="protein sequence ID" value="KPJ10547.1"/>
    <property type="molecule type" value="Genomic_DNA"/>
</dbReference>
<dbReference type="Proteomes" id="UP000053240">
    <property type="component" value="Unassembled WGS sequence"/>
</dbReference>
<dbReference type="PANTHER" id="PTHR11409">
    <property type="entry name" value="ADENOSINE DEAMINASE"/>
    <property type="match status" value="1"/>
</dbReference>
<evidence type="ECO:0000256" key="3">
    <source>
        <dbReference type="ARBA" id="ARBA00022723"/>
    </source>
</evidence>
<dbReference type="GO" id="GO:0046872">
    <property type="term" value="F:metal ion binding"/>
    <property type="evidence" value="ECO:0007669"/>
    <property type="project" value="UniProtKB-KW"/>
</dbReference>
<dbReference type="Pfam" id="PF00962">
    <property type="entry name" value="A_deaminase"/>
    <property type="match status" value="1"/>
</dbReference>
<evidence type="ECO:0000313" key="9">
    <source>
        <dbReference type="EMBL" id="KPJ10547.1"/>
    </source>
</evidence>
<keyword evidence="4" id="KW-0378">Hydrolase</keyword>
<dbReference type="Gene3D" id="3.20.20.140">
    <property type="entry name" value="Metal-dependent hydrolases"/>
    <property type="match status" value="1"/>
</dbReference>
<dbReference type="AlphaFoldDB" id="A0A194QYL0"/>
<dbReference type="STRING" id="76193.A0A194QYL0"/>
<evidence type="ECO:0000256" key="5">
    <source>
        <dbReference type="ARBA" id="ARBA00022833"/>
    </source>
</evidence>
<evidence type="ECO:0000313" key="10">
    <source>
        <dbReference type="Proteomes" id="UP000053240"/>
    </source>
</evidence>
<protein>
    <submittedName>
        <fullName evidence="9">Adenosine deaminase-like protein</fullName>
    </submittedName>
</protein>
<dbReference type="GO" id="GO:0046103">
    <property type="term" value="P:inosine biosynthetic process"/>
    <property type="evidence" value="ECO:0007669"/>
    <property type="project" value="TreeGrafter"/>
</dbReference>
<proteinExistence type="inferred from homology"/>
<keyword evidence="10" id="KW-1185">Reference proteome</keyword>
<evidence type="ECO:0000256" key="6">
    <source>
        <dbReference type="ARBA" id="ARBA00023080"/>
    </source>
</evidence>
<dbReference type="GO" id="GO:0004000">
    <property type="term" value="F:adenosine deaminase activity"/>
    <property type="evidence" value="ECO:0007669"/>
    <property type="project" value="TreeGrafter"/>
</dbReference>
<dbReference type="SUPFAM" id="SSF51556">
    <property type="entry name" value="Metallo-dependent hydrolases"/>
    <property type="match status" value="1"/>
</dbReference>
<dbReference type="InterPro" id="IPR032466">
    <property type="entry name" value="Metal_Hydrolase"/>
</dbReference>
<keyword evidence="3" id="KW-0479">Metal-binding</keyword>
<reference evidence="9 10" key="1">
    <citation type="journal article" date="2015" name="Nat. Commun.">
        <title>Outbred genome sequencing and CRISPR/Cas9 gene editing in butterflies.</title>
        <authorList>
            <person name="Li X."/>
            <person name="Fan D."/>
            <person name="Zhang W."/>
            <person name="Liu G."/>
            <person name="Zhang L."/>
            <person name="Zhao L."/>
            <person name="Fang X."/>
            <person name="Chen L."/>
            <person name="Dong Y."/>
            <person name="Chen Y."/>
            <person name="Ding Y."/>
            <person name="Zhao R."/>
            <person name="Feng M."/>
            <person name="Zhu Y."/>
            <person name="Feng Y."/>
            <person name="Jiang X."/>
            <person name="Zhu D."/>
            <person name="Xiang H."/>
            <person name="Feng X."/>
            <person name="Li S."/>
            <person name="Wang J."/>
            <person name="Zhang G."/>
            <person name="Kronforst M.R."/>
            <person name="Wang W."/>
        </authorList>
    </citation>
    <scope>NUCLEOTIDE SEQUENCE [LARGE SCALE GENOMIC DNA]</scope>
    <source>
        <strain evidence="9">Ya'a_city_454_Pm</strain>
        <tissue evidence="9">Whole body</tissue>
    </source>
</reference>
<keyword evidence="5" id="KW-0862">Zinc</keyword>
<evidence type="ECO:0000256" key="4">
    <source>
        <dbReference type="ARBA" id="ARBA00022801"/>
    </source>
</evidence>
<comment type="catalytic activity">
    <reaction evidence="7">
        <text>N(6)-methyl-AMP + H2O + H(+) = IMP + methylamine</text>
        <dbReference type="Rhea" id="RHEA:16001"/>
        <dbReference type="ChEBI" id="CHEBI:15377"/>
        <dbReference type="ChEBI" id="CHEBI:15378"/>
        <dbReference type="ChEBI" id="CHEBI:58053"/>
        <dbReference type="ChEBI" id="CHEBI:59338"/>
        <dbReference type="ChEBI" id="CHEBI:144842"/>
    </reaction>
    <physiologicalReaction direction="left-to-right" evidence="7">
        <dbReference type="Rhea" id="RHEA:16002"/>
    </physiologicalReaction>
</comment>
<dbReference type="GO" id="GO:0009117">
    <property type="term" value="P:nucleotide metabolic process"/>
    <property type="evidence" value="ECO:0007669"/>
    <property type="project" value="UniProtKB-KW"/>
</dbReference>
<keyword evidence="6" id="KW-0546">Nucleotide metabolism</keyword>
<name>A0A194QYL0_PAPMA</name>
<dbReference type="InterPro" id="IPR001365">
    <property type="entry name" value="A_deaminase_dom"/>
</dbReference>
<evidence type="ECO:0000259" key="8">
    <source>
        <dbReference type="Pfam" id="PF00962"/>
    </source>
</evidence>
<dbReference type="PANTHER" id="PTHR11409:SF42">
    <property type="entry name" value="ADENOSINE DEAMINASE-LIKE PROTEIN"/>
    <property type="match status" value="1"/>
</dbReference>
<gene>
    <name evidence="9" type="ORF">RR48_06341</name>
</gene>
<evidence type="ECO:0000256" key="7">
    <source>
        <dbReference type="ARBA" id="ARBA00048787"/>
    </source>
</evidence>
<comment type="cofactor">
    <cofactor evidence="1">
        <name>Zn(2+)</name>
        <dbReference type="ChEBI" id="CHEBI:29105"/>
    </cofactor>
</comment>
<dbReference type="GO" id="GO:0006154">
    <property type="term" value="P:adenosine catabolic process"/>
    <property type="evidence" value="ECO:0007669"/>
    <property type="project" value="TreeGrafter"/>
</dbReference>
<dbReference type="InParanoid" id="A0A194QYL0"/>
<sequence length="168" mass="18536">MLQLQRHFADAGISDKSNAFFDEFQIGAGDTRNLSENSSENLNIISAFIISINRSNGISEAEDIANLAIEYHKKFPDVVVGLELSGNPALGKFEDFISIFTKARNAGLKISLHCGEISNPEEIIQMLQFKPDRIGHGTCIHPNYGGTDETWEALCTSKIPVGMFRKCD</sequence>
<evidence type="ECO:0000256" key="2">
    <source>
        <dbReference type="ARBA" id="ARBA00006676"/>
    </source>
</evidence>
<evidence type="ECO:0000256" key="1">
    <source>
        <dbReference type="ARBA" id="ARBA00001947"/>
    </source>
</evidence>
<accession>A0A194QYL0</accession>